<comment type="subcellular location">
    <subcellularLocation>
        <location evidence="1">Cell inner membrane</location>
        <topology evidence="1">Peripheral membrane protein</topology>
        <orientation evidence="1">Cytoplasmic side</orientation>
    </subcellularLocation>
</comment>
<comment type="function">
    <text evidence="1">Could be involved in insertion of integral membrane proteins into the membrane.</text>
</comment>
<keyword evidence="1" id="KW-0997">Cell inner membrane</keyword>
<dbReference type="Pfam" id="PF01809">
    <property type="entry name" value="YidD"/>
    <property type="match status" value="1"/>
</dbReference>
<comment type="similarity">
    <text evidence="1">Belongs to the UPF0161 family.</text>
</comment>
<gene>
    <name evidence="3" type="ordered locus">SGRA_1661</name>
</gene>
<dbReference type="STRING" id="984262.SGRA_1661"/>
<evidence type="ECO:0000313" key="4">
    <source>
        <dbReference type="Proteomes" id="UP000007519"/>
    </source>
</evidence>
<dbReference type="GO" id="GO:0005886">
    <property type="term" value="C:plasma membrane"/>
    <property type="evidence" value="ECO:0007669"/>
    <property type="project" value="UniProtKB-SubCell"/>
</dbReference>
<dbReference type="Proteomes" id="UP000007519">
    <property type="component" value="Chromosome"/>
</dbReference>
<evidence type="ECO:0000256" key="1">
    <source>
        <dbReference type="HAMAP-Rule" id="MF_00386"/>
    </source>
</evidence>
<reference evidence="3 4" key="1">
    <citation type="journal article" date="2012" name="Stand. Genomic Sci.">
        <title>Complete genome sequencing and analysis of Saprospira grandis str. Lewin, a predatory marine bacterium.</title>
        <authorList>
            <person name="Saw J.H."/>
            <person name="Yuryev A."/>
            <person name="Kanbe M."/>
            <person name="Hou S."/>
            <person name="Young A.G."/>
            <person name="Aizawa S."/>
            <person name="Alam M."/>
        </authorList>
    </citation>
    <scope>NUCLEOTIDE SEQUENCE [LARGE SCALE GENOMIC DNA]</scope>
    <source>
        <strain evidence="3 4">Lewin</strain>
    </source>
</reference>
<keyword evidence="2" id="KW-0812">Transmembrane</keyword>
<keyword evidence="1 2" id="KW-0472">Membrane</keyword>
<dbReference type="PANTHER" id="PTHR33383:SF1">
    <property type="entry name" value="MEMBRANE PROTEIN INSERTION EFFICIENCY FACTOR-RELATED"/>
    <property type="match status" value="1"/>
</dbReference>
<proteinExistence type="inferred from homology"/>
<dbReference type="AlphaFoldDB" id="H6LAB1"/>
<dbReference type="SMART" id="SM01234">
    <property type="entry name" value="Haemolytic"/>
    <property type="match status" value="1"/>
</dbReference>
<dbReference type="EMBL" id="CP002831">
    <property type="protein sequence ID" value="AFC24396.1"/>
    <property type="molecule type" value="Genomic_DNA"/>
</dbReference>
<dbReference type="HOGENOM" id="CLU_144811_6_1_10"/>
<organism evidence="3 4">
    <name type="scientific">Saprospira grandis (strain Lewin)</name>
    <dbReference type="NCBI Taxonomy" id="984262"/>
    <lineage>
        <taxon>Bacteria</taxon>
        <taxon>Pseudomonadati</taxon>
        <taxon>Bacteroidota</taxon>
        <taxon>Saprospiria</taxon>
        <taxon>Saprospirales</taxon>
        <taxon>Saprospiraceae</taxon>
        <taxon>Saprospira</taxon>
    </lineage>
</organism>
<keyword evidence="2" id="KW-1133">Transmembrane helix</keyword>
<evidence type="ECO:0000256" key="2">
    <source>
        <dbReference type="SAM" id="Phobius"/>
    </source>
</evidence>
<dbReference type="NCBIfam" id="TIGR00278">
    <property type="entry name" value="membrane protein insertion efficiency factor YidD"/>
    <property type="match status" value="1"/>
</dbReference>
<accession>H6LAB1</accession>
<protein>
    <recommendedName>
        <fullName evidence="1">Putative membrane protein insertion efficiency factor</fullName>
    </recommendedName>
</protein>
<dbReference type="InterPro" id="IPR002696">
    <property type="entry name" value="Membr_insert_effic_factor_YidD"/>
</dbReference>
<dbReference type="KEGG" id="sgn:SGRA_1661"/>
<dbReference type="PANTHER" id="PTHR33383">
    <property type="entry name" value="MEMBRANE PROTEIN INSERTION EFFICIENCY FACTOR-RELATED"/>
    <property type="match status" value="1"/>
</dbReference>
<dbReference type="eggNOG" id="COG0759">
    <property type="taxonomic scope" value="Bacteria"/>
</dbReference>
<evidence type="ECO:0000313" key="3">
    <source>
        <dbReference type="EMBL" id="AFC24396.1"/>
    </source>
</evidence>
<name>H6LAB1_SAPGL</name>
<dbReference type="HAMAP" id="MF_00386">
    <property type="entry name" value="UPF0161_YidD"/>
    <property type="match status" value="1"/>
</dbReference>
<keyword evidence="1" id="KW-1003">Cell membrane</keyword>
<keyword evidence="4" id="KW-1185">Reference proteome</keyword>
<sequence>MASLKENAMRYLFWPFIQLFRLISAVLSFIFLLLIQFYRKFLSPFLPSSCRYQPTCSAYGLEAIKKYGPFKGGWMTIKRIGRCHPWGGHGHDPVP</sequence>
<feature type="transmembrane region" description="Helical" evidence="2">
    <location>
        <begin position="12"/>
        <end position="35"/>
    </location>
</feature>